<keyword evidence="2" id="KW-1185">Reference proteome</keyword>
<reference evidence="1 2" key="1">
    <citation type="journal article" date="2019" name="Nat. Ecol. Evol.">
        <title>Megaphylogeny resolves global patterns of mushroom evolution.</title>
        <authorList>
            <person name="Varga T."/>
            <person name="Krizsan K."/>
            <person name="Foldi C."/>
            <person name="Dima B."/>
            <person name="Sanchez-Garcia M."/>
            <person name="Sanchez-Ramirez S."/>
            <person name="Szollosi G.J."/>
            <person name="Szarkandi J.G."/>
            <person name="Papp V."/>
            <person name="Albert L."/>
            <person name="Andreopoulos W."/>
            <person name="Angelini C."/>
            <person name="Antonin V."/>
            <person name="Barry K.W."/>
            <person name="Bougher N.L."/>
            <person name="Buchanan P."/>
            <person name="Buyck B."/>
            <person name="Bense V."/>
            <person name="Catcheside P."/>
            <person name="Chovatia M."/>
            <person name="Cooper J."/>
            <person name="Damon W."/>
            <person name="Desjardin D."/>
            <person name="Finy P."/>
            <person name="Geml J."/>
            <person name="Haridas S."/>
            <person name="Hughes K."/>
            <person name="Justo A."/>
            <person name="Karasinski D."/>
            <person name="Kautmanova I."/>
            <person name="Kiss B."/>
            <person name="Kocsube S."/>
            <person name="Kotiranta H."/>
            <person name="LaButti K.M."/>
            <person name="Lechner B.E."/>
            <person name="Liimatainen K."/>
            <person name="Lipzen A."/>
            <person name="Lukacs Z."/>
            <person name="Mihaltcheva S."/>
            <person name="Morgado L.N."/>
            <person name="Niskanen T."/>
            <person name="Noordeloos M.E."/>
            <person name="Ohm R.A."/>
            <person name="Ortiz-Santana B."/>
            <person name="Ovrebo C."/>
            <person name="Racz N."/>
            <person name="Riley R."/>
            <person name="Savchenko A."/>
            <person name="Shiryaev A."/>
            <person name="Soop K."/>
            <person name="Spirin V."/>
            <person name="Szebenyi C."/>
            <person name="Tomsovsky M."/>
            <person name="Tulloss R.E."/>
            <person name="Uehling J."/>
            <person name="Grigoriev I.V."/>
            <person name="Vagvolgyi C."/>
            <person name="Papp T."/>
            <person name="Martin F.M."/>
            <person name="Miettinen O."/>
            <person name="Hibbett D.S."/>
            <person name="Nagy L.G."/>
        </authorList>
    </citation>
    <scope>NUCLEOTIDE SEQUENCE [LARGE SCALE GENOMIC DNA]</scope>
    <source>
        <strain evidence="1 2">NL-1719</strain>
    </source>
</reference>
<proteinExistence type="predicted"/>
<sequence length="114" mass="11607">MFSRMISSSIAVLALSTSTYAGLLPSLPLPSLPLTSVIGDPLPTSIIGDPLPVTSIIGDPLPVTSVIGDPLPVTSIIGDPLPITSIIGSVPDPLPTLLPIQPDQCTTGPIQCCQ</sequence>
<feature type="non-terminal residue" evidence="1">
    <location>
        <position position="114"/>
    </location>
</feature>
<gene>
    <name evidence="1" type="ORF">BDN72DRAFT_966440</name>
</gene>
<evidence type="ECO:0000313" key="1">
    <source>
        <dbReference type="EMBL" id="TFK58011.1"/>
    </source>
</evidence>
<dbReference type="Proteomes" id="UP000308600">
    <property type="component" value="Unassembled WGS sequence"/>
</dbReference>
<dbReference type="EMBL" id="ML209745">
    <property type="protein sequence ID" value="TFK58011.1"/>
    <property type="molecule type" value="Genomic_DNA"/>
</dbReference>
<protein>
    <submittedName>
        <fullName evidence="1">Uncharacterized protein</fullName>
    </submittedName>
</protein>
<organism evidence="1 2">
    <name type="scientific">Pluteus cervinus</name>
    <dbReference type="NCBI Taxonomy" id="181527"/>
    <lineage>
        <taxon>Eukaryota</taxon>
        <taxon>Fungi</taxon>
        <taxon>Dikarya</taxon>
        <taxon>Basidiomycota</taxon>
        <taxon>Agaricomycotina</taxon>
        <taxon>Agaricomycetes</taxon>
        <taxon>Agaricomycetidae</taxon>
        <taxon>Agaricales</taxon>
        <taxon>Pluteineae</taxon>
        <taxon>Pluteaceae</taxon>
        <taxon>Pluteus</taxon>
    </lineage>
</organism>
<accession>A0ACD2ZX85</accession>
<name>A0ACD2ZX85_9AGAR</name>
<evidence type="ECO:0000313" key="2">
    <source>
        <dbReference type="Proteomes" id="UP000308600"/>
    </source>
</evidence>